<evidence type="ECO:0008006" key="2">
    <source>
        <dbReference type="Google" id="ProtNLM"/>
    </source>
</evidence>
<dbReference type="InterPro" id="IPR029055">
    <property type="entry name" value="Ntn_hydrolases_N"/>
</dbReference>
<dbReference type="GO" id="GO:0016811">
    <property type="term" value="F:hydrolase activity, acting on carbon-nitrogen (but not peptide) bonds, in linear amides"/>
    <property type="evidence" value="ECO:0007669"/>
    <property type="project" value="UniProtKB-ARBA"/>
</dbReference>
<dbReference type="SUPFAM" id="SSF56235">
    <property type="entry name" value="N-terminal nucleophile aminohydrolases (Ntn hydrolases)"/>
    <property type="match status" value="1"/>
</dbReference>
<dbReference type="AlphaFoldDB" id="A0A382DT56"/>
<organism evidence="1">
    <name type="scientific">marine metagenome</name>
    <dbReference type="NCBI Taxonomy" id="408172"/>
    <lineage>
        <taxon>unclassified sequences</taxon>
        <taxon>metagenomes</taxon>
        <taxon>ecological metagenomes</taxon>
    </lineage>
</organism>
<proteinExistence type="predicted"/>
<dbReference type="PANTHER" id="PTHR10188:SF6">
    <property type="entry name" value="N(4)-(BETA-N-ACETYLGLUCOSAMINYL)-L-ASPARAGINASE"/>
    <property type="match status" value="1"/>
</dbReference>
<dbReference type="InterPro" id="IPR000246">
    <property type="entry name" value="Peptidase_T2"/>
</dbReference>
<dbReference type="PANTHER" id="PTHR10188">
    <property type="entry name" value="L-ASPARAGINASE"/>
    <property type="match status" value="1"/>
</dbReference>
<dbReference type="CDD" id="cd04701">
    <property type="entry name" value="Asparaginase_2"/>
    <property type="match status" value="1"/>
</dbReference>
<evidence type="ECO:0000313" key="1">
    <source>
        <dbReference type="EMBL" id="SVB41620.1"/>
    </source>
</evidence>
<dbReference type="Pfam" id="PF01112">
    <property type="entry name" value="Asparaginase_2"/>
    <property type="match status" value="1"/>
</dbReference>
<name>A0A382DT56_9ZZZZ</name>
<protein>
    <recommendedName>
        <fullName evidence="2">Beta-aspartyl-peptidase</fullName>
    </recommendedName>
</protein>
<dbReference type="Gene3D" id="3.60.20.30">
    <property type="entry name" value="(Glycosyl)asparaginase"/>
    <property type="match status" value="1"/>
</dbReference>
<gene>
    <name evidence="1" type="ORF">METZ01_LOCUS194474</name>
</gene>
<reference evidence="1" key="1">
    <citation type="submission" date="2018-05" db="EMBL/GenBank/DDBJ databases">
        <authorList>
            <person name="Lanie J.A."/>
            <person name="Ng W.-L."/>
            <person name="Kazmierczak K.M."/>
            <person name="Andrzejewski T.M."/>
            <person name="Davidsen T.M."/>
            <person name="Wayne K.J."/>
            <person name="Tettelin H."/>
            <person name="Glass J.I."/>
            <person name="Rusch D."/>
            <person name="Podicherti R."/>
            <person name="Tsui H.-C.T."/>
            <person name="Winkler M.E."/>
        </authorList>
    </citation>
    <scope>NUCLEOTIDE SEQUENCE</scope>
</reference>
<sequence length="217" mass="23001">MVIHGGAGTITREKMSPEKEALYRTTMNNVLQIGYDILKKGGTAMDAAESTIRIMEDSPLFNAGKGAVFTDTGTNELDASIMDGSNLLAGAVAGVKTVKNPISAARKVMEETWHVLLAGQGADHFAKEAGLEIVDPSYFSIKKSYNEISKNTEQKHGTVGCVVLDKYGNLAAGTSTGGLSNKRWGRIGDSPIIGAGTYANNKTCAISCTGEGEYFIR</sequence>
<accession>A0A382DT56</accession>
<dbReference type="EMBL" id="UINC01040983">
    <property type="protein sequence ID" value="SVB41620.1"/>
    <property type="molecule type" value="Genomic_DNA"/>
</dbReference>